<dbReference type="InterPro" id="IPR009755">
    <property type="entry name" value="RMC1_C"/>
</dbReference>
<protein>
    <recommendedName>
        <fullName evidence="1 11">Tyrosine--tRNA ligase</fullName>
        <ecNumber evidence="1 11">6.1.1.1</ecNumber>
    </recommendedName>
    <alternativeName>
        <fullName evidence="8 11">Tyrosyl-tRNA synthetase</fullName>
    </alternativeName>
</protein>
<evidence type="ECO:0000259" key="12">
    <source>
        <dbReference type="Pfam" id="PF07035"/>
    </source>
</evidence>
<dbReference type="PANTHER" id="PTHR12897:SF4">
    <property type="entry name" value="REGULATOR OF MON1-CCZ1 COMPLEX"/>
    <property type="match status" value="1"/>
</dbReference>
<dbReference type="AlphaFoldDB" id="T1IWP7"/>
<proteinExistence type="inferred from homology"/>
<evidence type="ECO:0000313" key="15">
    <source>
        <dbReference type="EnsemblMetazoa" id="SMAR005620-PA"/>
    </source>
</evidence>
<feature type="domain" description="Tyrosine--tRNA ligase SYY-like C-terminal" evidence="14">
    <location>
        <begin position="930"/>
        <end position="1014"/>
    </location>
</feature>
<dbReference type="GO" id="GO:0010506">
    <property type="term" value="P:regulation of autophagy"/>
    <property type="evidence" value="ECO:0007669"/>
    <property type="project" value="InterPro"/>
</dbReference>
<dbReference type="EnsemblMetazoa" id="SMAR005620-RA">
    <property type="protein sequence ID" value="SMAR005620-PA"/>
    <property type="gene ID" value="SMAR005620"/>
</dbReference>
<evidence type="ECO:0000313" key="16">
    <source>
        <dbReference type="Proteomes" id="UP000014500"/>
    </source>
</evidence>
<dbReference type="Pfam" id="PF00579">
    <property type="entry name" value="tRNA-synt_1b"/>
    <property type="match status" value="2"/>
</dbReference>
<evidence type="ECO:0000259" key="14">
    <source>
        <dbReference type="Pfam" id="PF22421"/>
    </source>
</evidence>
<keyword evidence="3 11" id="KW-0547">Nucleotide-binding</keyword>
<evidence type="ECO:0000256" key="10">
    <source>
        <dbReference type="PROSITE-ProRule" id="PRU00182"/>
    </source>
</evidence>
<dbReference type="InterPro" id="IPR036986">
    <property type="entry name" value="S4_RNA-bd_sf"/>
</dbReference>
<dbReference type="PhylomeDB" id="T1IWP7"/>
<dbReference type="STRING" id="126957.T1IWP7"/>
<dbReference type="GO" id="GO:0035658">
    <property type="term" value="C:Mon1-Ccz1 complex"/>
    <property type="evidence" value="ECO:0007669"/>
    <property type="project" value="InterPro"/>
</dbReference>
<evidence type="ECO:0000256" key="8">
    <source>
        <dbReference type="ARBA" id="ARBA00033323"/>
    </source>
</evidence>
<evidence type="ECO:0000256" key="11">
    <source>
        <dbReference type="RuleBase" id="RU361234"/>
    </source>
</evidence>
<evidence type="ECO:0000256" key="4">
    <source>
        <dbReference type="ARBA" id="ARBA00022840"/>
    </source>
</evidence>
<dbReference type="GO" id="GO:0004831">
    <property type="term" value="F:tyrosine-tRNA ligase activity"/>
    <property type="evidence" value="ECO:0007669"/>
    <property type="project" value="UniProtKB-EC"/>
</dbReference>
<dbReference type="Pfam" id="PF21029">
    <property type="entry name" value="RMC1_N"/>
    <property type="match status" value="1"/>
</dbReference>
<dbReference type="PROSITE" id="PS00178">
    <property type="entry name" value="AA_TRNA_LIGASE_I"/>
    <property type="match status" value="1"/>
</dbReference>
<dbReference type="FunFam" id="3.10.290.10:FF:000017">
    <property type="entry name" value="Tyrosine--tRNA ligase"/>
    <property type="match status" value="1"/>
</dbReference>
<dbReference type="eggNOG" id="KOG2623">
    <property type="taxonomic scope" value="Eukaryota"/>
</dbReference>
<dbReference type="InterPro" id="IPR049040">
    <property type="entry name" value="RMC1_N"/>
</dbReference>
<evidence type="ECO:0000256" key="3">
    <source>
        <dbReference type="ARBA" id="ARBA00022741"/>
    </source>
</evidence>
<dbReference type="SUPFAM" id="SSF52374">
    <property type="entry name" value="Nucleotidylyl transferase"/>
    <property type="match status" value="1"/>
</dbReference>
<keyword evidence="2 11" id="KW-0436">Ligase</keyword>
<dbReference type="OMA" id="FAMNTID"/>
<name>T1IWP7_STRMM</name>
<keyword evidence="5 10" id="KW-0694">RNA-binding</keyword>
<evidence type="ECO:0000256" key="7">
    <source>
        <dbReference type="ARBA" id="ARBA00023146"/>
    </source>
</evidence>
<dbReference type="EC" id="6.1.1.1" evidence="1 11"/>
<dbReference type="Pfam" id="PF07035">
    <property type="entry name" value="RMC1_C"/>
    <property type="match status" value="1"/>
</dbReference>
<dbReference type="InterPro" id="IPR001412">
    <property type="entry name" value="aa-tRNA-synth_I_CS"/>
</dbReference>
<accession>T1IWP7</accession>
<reference evidence="16" key="1">
    <citation type="submission" date="2011-05" db="EMBL/GenBank/DDBJ databases">
        <authorList>
            <person name="Richards S.R."/>
            <person name="Qu J."/>
            <person name="Jiang H."/>
            <person name="Jhangiani S.N."/>
            <person name="Agravi P."/>
            <person name="Goodspeed R."/>
            <person name="Gross S."/>
            <person name="Mandapat C."/>
            <person name="Jackson L."/>
            <person name="Mathew T."/>
            <person name="Pu L."/>
            <person name="Thornton R."/>
            <person name="Saada N."/>
            <person name="Wilczek-Boney K.B."/>
            <person name="Lee S."/>
            <person name="Kovar C."/>
            <person name="Wu Y."/>
            <person name="Scherer S.E."/>
            <person name="Worley K.C."/>
            <person name="Muzny D.M."/>
            <person name="Gibbs R."/>
        </authorList>
    </citation>
    <scope>NUCLEOTIDE SEQUENCE</scope>
    <source>
        <strain evidence="16">Brora</strain>
    </source>
</reference>
<dbReference type="SUPFAM" id="SSF55174">
    <property type="entry name" value="Alpha-L RNA-binding motif"/>
    <property type="match status" value="1"/>
</dbReference>
<keyword evidence="16" id="KW-1185">Reference proteome</keyword>
<keyword evidence="6 11" id="KW-0648">Protein biosynthesis</keyword>
<sequence length="1017" mass="116083">MSANFLYLSPDPIRFEPVSNLTNVFFDDANLQVFTVRSGGATGVVVKGPDEKTLKNFRMEDKGTVISIKFSLDQKILAVQRSQSSIEFVNFLTDIDTAEYSQSCKGKNTKIRGFNWTFQNEITVITDHGIELYQVVPEKRILKTLKTYSQTVHWFVYLTKSALLLTVSGSLCNQMQPYQFKAGNVYKLPKFEVDLPVNSKPPKQPLLERDVILAEIYGAIRIVVLRHQPKGPGNARAEIAVYTFQKEGPARKTDILKLNMSGRFAMNTIDNLLVVHHQASKTSMIFDIRLTGESDGYLNYHDPVTAPLPIQPFKLKVPVVPCQGQKEPAQISCELYSPNWIAFQPNVIIDAKLGCLWYIHLHVDSLVDMIPDKNQLVEFLLLRNESKHLLLNVCRQAVSPGFQLSLYVLSQIFNQLNQVYRKHLEADIQAQAQNGSRVIIEQSDMYTHVFSLFLEDKDLNYKFVVAVLLEYIRSLNYFDIPVQHYLYEPVINTLVSHKNFYQLHQFLQYHVLSDSKPLACLLLSLESAYPPAFQLALDMLKRLTTANEEIVEVLLSKQQILTALRFISGTLNAESISSRKFLEAAMNTNDSLVFYAVFKFLEQRNLRLRGSPVFVKGEHCDVYIQHFKSLFKTESSLSNPKFSEILSNNSSAVYAGFDPTADSLHVGNLLVVMAMLHCQRAKHQLIAVMGCATAQLGDPTGRKYDRPTLDPNVVQANAKSIENCLRRIFANHQNLYNQENCRQELPPVMLVFGVGLRWYNRFNLIHFLTDIGRHFRLGTMLQKRSVQSRLLGEGINFKEFAYQVFQAYDWLHLFQKHNCVLQLGGVDQLGNIHAGHQLITQIENKPFFLRIKDSEVEKYLKLYTFLPLAEIADIMERSRKHPEPRFAQNILASTVTQLVHGEEGLNSAKRVTNALYSNAPEALFNLGEKEMQQVFQEAQTAQLLHKSGMTVLDMAMKAGCFSNEVDARRIIEAGGFYVNHRRVIHHEYFLVPGEHILPNNLTLLRCGKKNYYVVRWL</sequence>
<dbReference type="PANTHER" id="PTHR12897">
    <property type="entry name" value="COLON CANCER-ASSOCIATED PROTEIN MIC1"/>
    <property type="match status" value="1"/>
</dbReference>
<comment type="similarity">
    <text evidence="11">Belongs to the class-I aminoacyl-tRNA synthetase family.</text>
</comment>
<comment type="catalytic activity">
    <reaction evidence="9 11">
        <text>tRNA(Tyr) + L-tyrosine + ATP = L-tyrosyl-tRNA(Tyr) + AMP + diphosphate + H(+)</text>
        <dbReference type="Rhea" id="RHEA:10220"/>
        <dbReference type="Rhea" id="RHEA-COMP:9706"/>
        <dbReference type="Rhea" id="RHEA-COMP:9707"/>
        <dbReference type="ChEBI" id="CHEBI:15378"/>
        <dbReference type="ChEBI" id="CHEBI:30616"/>
        <dbReference type="ChEBI" id="CHEBI:33019"/>
        <dbReference type="ChEBI" id="CHEBI:58315"/>
        <dbReference type="ChEBI" id="CHEBI:78442"/>
        <dbReference type="ChEBI" id="CHEBI:78536"/>
        <dbReference type="ChEBI" id="CHEBI:456215"/>
        <dbReference type="EC" id="6.1.1.1"/>
    </reaction>
</comment>
<dbReference type="GO" id="GO:0003723">
    <property type="term" value="F:RNA binding"/>
    <property type="evidence" value="ECO:0007669"/>
    <property type="project" value="UniProtKB-KW"/>
</dbReference>
<reference evidence="15" key="2">
    <citation type="submission" date="2015-02" db="UniProtKB">
        <authorList>
            <consortium name="EnsemblMetazoa"/>
        </authorList>
    </citation>
    <scope>IDENTIFICATION</scope>
</reference>
<dbReference type="GO" id="GO:0031902">
    <property type="term" value="C:late endosome membrane"/>
    <property type="evidence" value="ECO:0007669"/>
    <property type="project" value="TreeGrafter"/>
</dbReference>
<dbReference type="Gene3D" id="3.10.290.10">
    <property type="entry name" value="RNA-binding S4 domain"/>
    <property type="match status" value="1"/>
</dbReference>
<evidence type="ECO:0000259" key="13">
    <source>
        <dbReference type="Pfam" id="PF21029"/>
    </source>
</evidence>
<dbReference type="InterPro" id="IPR054608">
    <property type="entry name" value="SYY-like_C"/>
</dbReference>
<keyword evidence="7 11" id="KW-0030">Aminoacyl-tRNA synthetase</keyword>
<evidence type="ECO:0000256" key="5">
    <source>
        <dbReference type="ARBA" id="ARBA00022884"/>
    </source>
</evidence>
<dbReference type="HOGENOM" id="CLU_296711_0_0_1"/>
<dbReference type="eggNOG" id="KOG2377">
    <property type="taxonomic scope" value="Eukaryota"/>
</dbReference>
<dbReference type="InterPro" id="IPR002305">
    <property type="entry name" value="aa-tRNA-synth_Ic"/>
</dbReference>
<dbReference type="PRINTS" id="PR01040">
    <property type="entry name" value="TRNASYNTHTYR"/>
</dbReference>
<dbReference type="Gene3D" id="3.40.50.620">
    <property type="entry name" value="HUPs"/>
    <property type="match status" value="1"/>
</dbReference>
<dbReference type="EMBL" id="JH431627">
    <property type="status" value="NOT_ANNOTATED_CDS"/>
    <property type="molecule type" value="Genomic_DNA"/>
</dbReference>
<dbReference type="PROSITE" id="PS50889">
    <property type="entry name" value="S4"/>
    <property type="match status" value="1"/>
</dbReference>
<evidence type="ECO:0000256" key="2">
    <source>
        <dbReference type="ARBA" id="ARBA00022598"/>
    </source>
</evidence>
<organism evidence="15 16">
    <name type="scientific">Strigamia maritima</name>
    <name type="common">European centipede</name>
    <name type="synonym">Geophilus maritimus</name>
    <dbReference type="NCBI Taxonomy" id="126957"/>
    <lineage>
        <taxon>Eukaryota</taxon>
        <taxon>Metazoa</taxon>
        <taxon>Ecdysozoa</taxon>
        <taxon>Arthropoda</taxon>
        <taxon>Myriapoda</taxon>
        <taxon>Chilopoda</taxon>
        <taxon>Pleurostigmophora</taxon>
        <taxon>Geophilomorpha</taxon>
        <taxon>Linotaeniidae</taxon>
        <taxon>Strigamia</taxon>
    </lineage>
</organism>
<dbReference type="NCBIfam" id="TIGR00234">
    <property type="entry name" value="tyrS"/>
    <property type="match status" value="1"/>
</dbReference>
<evidence type="ECO:0000256" key="1">
    <source>
        <dbReference type="ARBA" id="ARBA00013160"/>
    </source>
</evidence>
<dbReference type="InterPro" id="IPR014729">
    <property type="entry name" value="Rossmann-like_a/b/a_fold"/>
</dbReference>
<dbReference type="GO" id="GO:0006437">
    <property type="term" value="P:tyrosyl-tRNA aminoacylation"/>
    <property type="evidence" value="ECO:0007669"/>
    <property type="project" value="InterPro"/>
</dbReference>
<dbReference type="Proteomes" id="UP000014500">
    <property type="component" value="Unassembled WGS sequence"/>
</dbReference>
<dbReference type="Pfam" id="PF22421">
    <property type="entry name" value="SYY_C-terminal"/>
    <property type="match status" value="1"/>
</dbReference>
<evidence type="ECO:0000256" key="6">
    <source>
        <dbReference type="ARBA" id="ARBA00022917"/>
    </source>
</evidence>
<dbReference type="InterPro" id="IPR040371">
    <property type="entry name" value="RMC1"/>
</dbReference>
<keyword evidence="4 11" id="KW-0067">ATP-binding</keyword>
<feature type="domain" description="Regulator of MON1-CCZ1 complex N-terminal" evidence="13">
    <location>
        <begin position="24"/>
        <end position="142"/>
    </location>
</feature>
<feature type="domain" description="Mic1" evidence="12">
    <location>
        <begin position="383"/>
        <end position="616"/>
    </location>
</feature>
<dbReference type="GO" id="GO:0005765">
    <property type="term" value="C:lysosomal membrane"/>
    <property type="evidence" value="ECO:0007669"/>
    <property type="project" value="TreeGrafter"/>
</dbReference>
<dbReference type="GO" id="GO:0005524">
    <property type="term" value="F:ATP binding"/>
    <property type="evidence" value="ECO:0007669"/>
    <property type="project" value="UniProtKB-KW"/>
</dbReference>
<evidence type="ECO:0000256" key="9">
    <source>
        <dbReference type="ARBA" id="ARBA00048248"/>
    </source>
</evidence>
<dbReference type="InterPro" id="IPR002307">
    <property type="entry name" value="Tyr-tRNA-ligase"/>
</dbReference>